<dbReference type="FunCoup" id="A0A1X2HL61">
    <property type="interactions" value="88"/>
</dbReference>
<protein>
    <submittedName>
        <fullName evidence="7">Uncharacterized protein</fullName>
    </submittedName>
</protein>
<keyword evidence="8" id="KW-1185">Reference proteome</keyword>
<keyword evidence="4 6" id="KW-1133">Transmembrane helix</keyword>
<evidence type="ECO:0000256" key="2">
    <source>
        <dbReference type="ARBA" id="ARBA00005335"/>
    </source>
</evidence>
<keyword evidence="3 6" id="KW-0812">Transmembrane</keyword>
<keyword evidence="5 6" id="KW-0472">Membrane</keyword>
<evidence type="ECO:0000256" key="1">
    <source>
        <dbReference type="ARBA" id="ARBA00004141"/>
    </source>
</evidence>
<dbReference type="OrthoDB" id="268928at2759"/>
<comment type="subcellular location">
    <subcellularLocation>
        <location evidence="1">Membrane</location>
        <topology evidence="1">Multi-pass membrane protein</topology>
    </subcellularLocation>
</comment>
<comment type="caution">
    <text evidence="7">The sequence shown here is derived from an EMBL/GenBank/DDBJ whole genome shotgun (WGS) entry which is preliminary data.</text>
</comment>
<dbReference type="PANTHER" id="PTHR13180">
    <property type="entry name" value="SMALL MEMBRANE PROTEIN-RELATED"/>
    <property type="match status" value="1"/>
</dbReference>
<feature type="transmembrane region" description="Helical" evidence="6">
    <location>
        <begin position="58"/>
        <end position="74"/>
    </location>
</feature>
<organism evidence="7 8">
    <name type="scientific">Syncephalastrum racemosum</name>
    <name type="common">Filamentous fungus</name>
    <dbReference type="NCBI Taxonomy" id="13706"/>
    <lineage>
        <taxon>Eukaryota</taxon>
        <taxon>Fungi</taxon>
        <taxon>Fungi incertae sedis</taxon>
        <taxon>Mucoromycota</taxon>
        <taxon>Mucoromycotina</taxon>
        <taxon>Mucoromycetes</taxon>
        <taxon>Mucorales</taxon>
        <taxon>Syncephalastraceae</taxon>
        <taxon>Syncephalastrum</taxon>
    </lineage>
</organism>
<dbReference type="OMA" id="APGIEDW"/>
<name>A0A1X2HL61_SYNRA</name>
<dbReference type="InParanoid" id="A0A1X2HL61"/>
<dbReference type="EMBL" id="MCGN01000003">
    <property type="protein sequence ID" value="ORY99326.1"/>
    <property type="molecule type" value="Genomic_DNA"/>
</dbReference>
<evidence type="ECO:0000313" key="7">
    <source>
        <dbReference type="EMBL" id="ORY99326.1"/>
    </source>
</evidence>
<dbReference type="AlphaFoldDB" id="A0A1X2HL61"/>
<evidence type="ECO:0000256" key="6">
    <source>
        <dbReference type="SAM" id="Phobius"/>
    </source>
</evidence>
<comment type="similarity">
    <text evidence="2">Belongs to the UPF0220 family.</text>
</comment>
<dbReference type="InterPro" id="IPR007919">
    <property type="entry name" value="UPF0220"/>
</dbReference>
<dbReference type="Pfam" id="PF05255">
    <property type="entry name" value="UPF0220"/>
    <property type="match status" value="1"/>
</dbReference>
<evidence type="ECO:0000256" key="3">
    <source>
        <dbReference type="ARBA" id="ARBA00022692"/>
    </source>
</evidence>
<feature type="transmembrane region" description="Helical" evidence="6">
    <location>
        <begin position="94"/>
        <end position="116"/>
    </location>
</feature>
<gene>
    <name evidence="7" type="ORF">BCR43DRAFT_489090</name>
</gene>
<feature type="transmembrane region" description="Helical" evidence="6">
    <location>
        <begin position="128"/>
        <end position="150"/>
    </location>
</feature>
<feature type="transmembrane region" description="Helical" evidence="6">
    <location>
        <begin position="20"/>
        <end position="46"/>
    </location>
</feature>
<dbReference type="GO" id="GO:0016020">
    <property type="term" value="C:membrane"/>
    <property type="evidence" value="ECO:0007669"/>
    <property type="project" value="UniProtKB-SubCell"/>
</dbReference>
<evidence type="ECO:0000256" key="5">
    <source>
        <dbReference type="ARBA" id="ARBA00023136"/>
    </source>
</evidence>
<evidence type="ECO:0000313" key="8">
    <source>
        <dbReference type="Proteomes" id="UP000242180"/>
    </source>
</evidence>
<evidence type="ECO:0000256" key="4">
    <source>
        <dbReference type="ARBA" id="ARBA00022989"/>
    </source>
</evidence>
<reference evidence="7 8" key="1">
    <citation type="submission" date="2016-07" db="EMBL/GenBank/DDBJ databases">
        <title>Pervasive Adenine N6-methylation of Active Genes in Fungi.</title>
        <authorList>
            <consortium name="DOE Joint Genome Institute"/>
            <person name="Mondo S.J."/>
            <person name="Dannebaum R.O."/>
            <person name="Kuo R.C."/>
            <person name="Labutti K."/>
            <person name="Haridas S."/>
            <person name="Kuo A."/>
            <person name="Salamov A."/>
            <person name="Ahrendt S.R."/>
            <person name="Lipzen A."/>
            <person name="Sullivan W."/>
            <person name="Andreopoulos W.B."/>
            <person name="Clum A."/>
            <person name="Lindquist E."/>
            <person name="Daum C."/>
            <person name="Ramamoorthy G.K."/>
            <person name="Gryganskyi A."/>
            <person name="Culley D."/>
            <person name="Magnuson J.K."/>
            <person name="James T.Y."/>
            <person name="O'Malley M.A."/>
            <person name="Stajich J.E."/>
            <person name="Spatafora J.W."/>
            <person name="Visel A."/>
            <person name="Grigoriev I.V."/>
        </authorList>
    </citation>
    <scope>NUCLEOTIDE SEQUENCE [LARGE SCALE GENOMIC DNA]</scope>
    <source>
        <strain evidence="7 8">NRRL 2496</strain>
    </source>
</reference>
<dbReference type="Proteomes" id="UP000242180">
    <property type="component" value="Unassembled WGS sequence"/>
</dbReference>
<proteinExistence type="inferred from homology"/>
<accession>A0A1X2HL61</accession>
<sequence>MDSVFVCQPFRINSKKARLIGIYTAGILFALAWWLFIDGVVTLSLLPDRKVAPGFEDWAPGIVTTLGMIIVSLIDKEALRGSTWDDYAPLRARLFLFLGFAMMAGGFAGSVSVLTVKYVMHDYDQMNSYLGVMDVAQCSLLMLSTAVLWLSQQSQQEHLQLF</sequence>